<comment type="caution">
    <text evidence="1">The sequence shown here is derived from an EMBL/GenBank/DDBJ whole genome shotgun (WGS) entry which is preliminary data.</text>
</comment>
<proteinExistence type="predicted"/>
<dbReference type="Pfam" id="PF14592">
    <property type="entry name" value="Chondroitinas_B"/>
    <property type="match status" value="1"/>
</dbReference>
<keyword evidence="1" id="KW-0456">Lyase</keyword>
<evidence type="ECO:0000313" key="2">
    <source>
        <dbReference type="Proteomes" id="UP000322362"/>
    </source>
</evidence>
<name>A0A5D4H5I8_9SPHI</name>
<dbReference type="AlphaFoldDB" id="A0A5D4H5I8"/>
<dbReference type="InterPro" id="IPR039513">
    <property type="entry name" value="PL-6"/>
</dbReference>
<dbReference type="Proteomes" id="UP000322362">
    <property type="component" value="Unassembled WGS sequence"/>
</dbReference>
<dbReference type="InterPro" id="IPR012334">
    <property type="entry name" value="Pectin_lyas_fold"/>
</dbReference>
<organism evidence="1 2">
    <name type="scientific">Sphingobacterium phlebotomi</name>
    <dbReference type="NCBI Taxonomy" id="2605433"/>
    <lineage>
        <taxon>Bacteria</taxon>
        <taxon>Pseudomonadati</taxon>
        <taxon>Bacteroidota</taxon>
        <taxon>Sphingobacteriia</taxon>
        <taxon>Sphingobacteriales</taxon>
        <taxon>Sphingobacteriaceae</taxon>
        <taxon>Sphingobacterium</taxon>
    </lineage>
</organism>
<evidence type="ECO:0000313" key="1">
    <source>
        <dbReference type="EMBL" id="TYR35948.1"/>
    </source>
</evidence>
<dbReference type="GO" id="GO:0016829">
    <property type="term" value="F:lyase activity"/>
    <property type="evidence" value="ECO:0007669"/>
    <property type="project" value="UniProtKB-KW"/>
</dbReference>
<accession>A0A5D4H5I8</accession>
<keyword evidence="2" id="KW-1185">Reference proteome</keyword>
<dbReference type="SUPFAM" id="SSF51126">
    <property type="entry name" value="Pectin lyase-like"/>
    <property type="match status" value="1"/>
</dbReference>
<gene>
    <name evidence="1" type="ORF">FXV77_10895</name>
</gene>
<dbReference type="Gene3D" id="2.160.20.10">
    <property type="entry name" value="Single-stranded right-handed beta-helix, Pectin lyase-like"/>
    <property type="match status" value="1"/>
</dbReference>
<dbReference type="InterPro" id="IPR006626">
    <property type="entry name" value="PbH1"/>
</dbReference>
<dbReference type="SMART" id="SM00710">
    <property type="entry name" value="PbH1"/>
    <property type="match status" value="5"/>
</dbReference>
<dbReference type="RefSeq" id="WP_148919267.1">
    <property type="nucleotide sequence ID" value="NZ_VTAV01000006.1"/>
</dbReference>
<reference evidence="1 2" key="1">
    <citation type="submission" date="2019-08" db="EMBL/GenBank/DDBJ databases">
        <title>Phlebobacter frassis gen. nov. sp. nov., a new member of family Sphingobacteriaceae isolated from sand fly rearing media.</title>
        <authorList>
            <person name="Kakumanu M.L."/>
            <person name="Marayati B.F."/>
            <person name="Wada-Katsumata A."/>
            <person name="Wasserberg G."/>
            <person name="Schal C."/>
            <person name="Apperson C.S."/>
            <person name="Ponnusamy L."/>
        </authorList>
    </citation>
    <scope>NUCLEOTIDE SEQUENCE [LARGE SCALE GENOMIC DNA]</scope>
    <source>
        <strain evidence="1 2">SSI9</strain>
    </source>
</reference>
<protein>
    <submittedName>
        <fullName evidence="1">Alginate lyase</fullName>
    </submittedName>
</protein>
<dbReference type="CDD" id="cd14251">
    <property type="entry name" value="PL-6"/>
    <property type="match status" value="1"/>
</dbReference>
<dbReference type="InterPro" id="IPR011050">
    <property type="entry name" value="Pectin_lyase_fold/virulence"/>
</dbReference>
<dbReference type="EMBL" id="VTAV01000006">
    <property type="protein sequence ID" value="TYR35948.1"/>
    <property type="molecule type" value="Genomic_DNA"/>
</dbReference>
<sequence length="399" mass="44407">MNLYKNMAIILLFILLGSKNSWGNIWGASPFNISNTTYKVKNAEELHVLKPQAGDTIILIGSDWQNSVLQLKGSGTKDAPIVFQVADPKKTKFSKNSNLIIDGTWLIADGFVFKDGFSMGKDVITFSKKSSHCTLMNSGILHYNPNNKDIDYKWVSLHGTHNTVINCEFTGKTHSGTTLVVWLNENPNHHQILHNYFGHRPDLGKNGGETIRIGTSHWSMHSSKTLVKGNTFDNCDGEIEIISVKSCHNILENNLFFECAGTLTLRHGNDNIVRNNHFIGNNKANTGGIRIIGERHQVSNNHLYKLKGTSLRAPISVMNTVKNPELNEYFQVIDVQIDHNVILDCTEGIVFGSGANTTRVLPPKNLSVTSNTFLHVTTPLTFMSEPIGLEIKDNFQNIP</sequence>